<evidence type="ECO:0000313" key="1">
    <source>
        <dbReference type="EMBL" id="TFK17749.1"/>
    </source>
</evidence>
<organism evidence="1 2">
    <name type="scientific">Coprinopsis marcescibilis</name>
    <name type="common">Agaric fungus</name>
    <name type="synonym">Psathyrella marcescibilis</name>
    <dbReference type="NCBI Taxonomy" id="230819"/>
    <lineage>
        <taxon>Eukaryota</taxon>
        <taxon>Fungi</taxon>
        <taxon>Dikarya</taxon>
        <taxon>Basidiomycota</taxon>
        <taxon>Agaricomycotina</taxon>
        <taxon>Agaricomycetes</taxon>
        <taxon>Agaricomycetidae</taxon>
        <taxon>Agaricales</taxon>
        <taxon>Agaricineae</taxon>
        <taxon>Psathyrellaceae</taxon>
        <taxon>Coprinopsis</taxon>
    </lineage>
</organism>
<dbReference type="OrthoDB" id="3227833at2759"/>
<gene>
    <name evidence="1" type="ORF">FA15DRAFT_661221</name>
</gene>
<proteinExistence type="predicted"/>
<reference evidence="1 2" key="1">
    <citation type="journal article" date="2019" name="Nat. Ecol. Evol.">
        <title>Megaphylogeny resolves global patterns of mushroom evolution.</title>
        <authorList>
            <person name="Varga T."/>
            <person name="Krizsan K."/>
            <person name="Foldi C."/>
            <person name="Dima B."/>
            <person name="Sanchez-Garcia M."/>
            <person name="Sanchez-Ramirez S."/>
            <person name="Szollosi G.J."/>
            <person name="Szarkandi J.G."/>
            <person name="Papp V."/>
            <person name="Albert L."/>
            <person name="Andreopoulos W."/>
            <person name="Angelini C."/>
            <person name="Antonin V."/>
            <person name="Barry K.W."/>
            <person name="Bougher N.L."/>
            <person name="Buchanan P."/>
            <person name="Buyck B."/>
            <person name="Bense V."/>
            <person name="Catcheside P."/>
            <person name="Chovatia M."/>
            <person name="Cooper J."/>
            <person name="Damon W."/>
            <person name="Desjardin D."/>
            <person name="Finy P."/>
            <person name="Geml J."/>
            <person name="Haridas S."/>
            <person name="Hughes K."/>
            <person name="Justo A."/>
            <person name="Karasinski D."/>
            <person name="Kautmanova I."/>
            <person name="Kiss B."/>
            <person name="Kocsube S."/>
            <person name="Kotiranta H."/>
            <person name="LaButti K.M."/>
            <person name="Lechner B.E."/>
            <person name="Liimatainen K."/>
            <person name="Lipzen A."/>
            <person name="Lukacs Z."/>
            <person name="Mihaltcheva S."/>
            <person name="Morgado L.N."/>
            <person name="Niskanen T."/>
            <person name="Noordeloos M.E."/>
            <person name="Ohm R.A."/>
            <person name="Ortiz-Santana B."/>
            <person name="Ovrebo C."/>
            <person name="Racz N."/>
            <person name="Riley R."/>
            <person name="Savchenko A."/>
            <person name="Shiryaev A."/>
            <person name="Soop K."/>
            <person name="Spirin V."/>
            <person name="Szebenyi C."/>
            <person name="Tomsovsky M."/>
            <person name="Tulloss R.E."/>
            <person name="Uehling J."/>
            <person name="Grigoriev I.V."/>
            <person name="Vagvolgyi C."/>
            <person name="Papp T."/>
            <person name="Martin F.M."/>
            <person name="Miettinen O."/>
            <person name="Hibbett D.S."/>
            <person name="Nagy L.G."/>
        </authorList>
    </citation>
    <scope>NUCLEOTIDE SEQUENCE [LARGE SCALE GENOMIC DNA]</scope>
    <source>
        <strain evidence="1 2">CBS 121175</strain>
    </source>
</reference>
<accession>A0A5C3KCE4</accession>
<evidence type="ECO:0000313" key="2">
    <source>
        <dbReference type="Proteomes" id="UP000307440"/>
    </source>
</evidence>
<protein>
    <submittedName>
        <fullName evidence="1">Uncharacterized protein</fullName>
    </submittedName>
</protein>
<dbReference type="EMBL" id="ML210467">
    <property type="protein sequence ID" value="TFK17749.1"/>
    <property type="molecule type" value="Genomic_DNA"/>
</dbReference>
<dbReference type="AlphaFoldDB" id="A0A5C3KCE4"/>
<name>A0A5C3KCE4_COPMA</name>
<dbReference type="Proteomes" id="UP000307440">
    <property type="component" value="Unassembled WGS sequence"/>
</dbReference>
<keyword evidence="2" id="KW-1185">Reference proteome</keyword>
<sequence length="135" mass="14516">MSITTVLVSWEAVGSAEVACSLLACAIETYRVAQAVCFRHQRHLDKTKFVSLTYLSLLVMRLWELVGSIQTVAAATGNGLTVGQPNSEPDRLEASVLEDLIAAIRANGPVPNDTEINGFITLRRKGKKALSSSVS</sequence>